<dbReference type="AlphaFoldDB" id="A0A7J7JKW5"/>
<sequence>MVVVWNDNEIFSTEIGKVFVAVESPLNAPEDSGVLMSFTYEKKFPDTSLRLTASGDHRSAYKSGYSGCGRWYFLIDGSECRDPRTIEGVSSFDYLANYHNSMQVSGVCHNVSSGSREIAYAVGLCSGQLLPTEALTGWISSFYVFVEELRLSKSTVCQGSPAHCD</sequence>
<keyword evidence="3" id="KW-1185">Reference proteome</keyword>
<dbReference type="InterPro" id="IPR057873">
    <property type="entry name" value="CTHRC1_C"/>
</dbReference>
<gene>
    <name evidence="2" type="ORF">EB796_015207</name>
</gene>
<dbReference type="Proteomes" id="UP000593567">
    <property type="component" value="Unassembled WGS sequence"/>
</dbReference>
<name>A0A7J7JKW5_BUGNE</name>
<organism evidence="2 3">
    <name type="scientific">Bugula neritina</name>
    <name type="common">Brown bryozoan</name>
    <name type="synonym">Sertularia neritina</name>
    <dbReference type="NCBI Taxonomy" id="10212"/>
    <lineage>
        <taxon>Eukaryota</taxon>
        <taxon>Metazoa</taxon>
        <taxon>Spiralia</taxon>
        <taxon>Lophotrochozoa</taxon>
        <taxon>Bryozoa</taxon>
        <taxon>Gymnolaemata</taxon>
        <taxon>Cheilostomatida</taxon>
        <taxon>Flustrina</taxon>
        <taxon>Buguloidea</taxon>
        <taxon>Bugulidae</taxon>
        <taxon>Bugula</taxon>
    </lineage>
</organism>
<dbReference type="EMBL" id="VXIV02002270">
    <property type="protein sequence ID" value="KAF6026483.1"/>
    <property type="molecule type" value="Genomic_DNA"/>
</dbReference>
<protein>
    <submittedName>
        <fullName evidence="2">CTHRC1</fullName>
    </submittedName>
</protein>
<evidence type="ECO:0000259" key="1">
    <source>
        <dbReference type="Pfam" id="PF25815"/>
    </source>
</evidence>
<evidence type="ECO:0000313" key="2">
    <source>
        <dbReference type="EMBL" id="KAF6026483.1"/>
    </source>
</evidence>
<dbReference type="OrthoDB" id="5985978at2759"/>
<feature type="domain" description="CTHRC1 C-terminal" evidence="1">
    <location>
        <begin position="26"/>
        <end position="146"/>
    </location>
</feature>
<accession>A0A7J7JKW5</accession>
<evidence type="ECO:0000313" key="3">
    <source>
        <dbReference type="Proteomes" id="UP000593567"/>
    </source>
</evidence>
<dbReference type="Pfam" id="PF25815">
    <property type="entry name" value="CTHRC1_C"/>
    <property type="match status" value="1"/>
</dbReference>
<proteinExistence type="predicted"/>
<comment type="caution">
    <text evidence="2">The sequence shown here is derived from an EMBL/GenBank/DDBJ whole genome shotgun (WGS) entry which is preliminary data.</text>
</comment>
<reference evidence="2" key="1">
    <citation type="submission" date="2020-06" db="EMBL/GenBank/DDBJ databases">
        <title>Draft genome of Bugula neritina, a colonial animal packing powerful symbionts and potential medicines.</title>
        <authorList>
            <person name="Rayko M."/>
        </authorList>
    </citation>
    <scope>NUCLEOTIDE SEQUENCE [LARGE SCALE GENOMIC DNA]</scope>
    <source>
        <strain evidence="2">Kwan_BN1</strain>
    </source>
</reference>